<feature type="domain" description="Gfo/Idh/MocA-like oxidoreductase N-terminal" evidence="3">
    <location>
        <begin position="5"/>
        <end position="121"/>
    </location>
</feature>
<dbReference type="InterPro" id="IPR050984">
    <property type="entry name" value="Gfo/Idh/MocA_domain"/>
</dbReference>
<organism evidence="5">
    <name type="scientific">Amycolatopsis sp. FU40</name>
    <dbReference type="NCBI Taxonomy" id="2914159"/>
    <lineage>
        <taxon>Bacteria</taxon>
        <taxon>Bacillati</taxon>
        <taxon>Actinomycetota</taxon>
        <taxon>Actinomycetes</taxon>
        <taxon>Pseudonocardiales</taxon>
        <taxon>Pseudonocardiaceae</taxon>
        <taxon>Amycolatopsis</taxon>
    </lineage>
</organism>
<dbReference type="InterPro" id="IPR000683">
    <property type="entry name" value="Gfo/Idh/MocA-like_OxRdtase_N"/>
</dbReference>
<evidence type="ECO:0000256" key="2">
    <source>
        <dbReference type="ARBA" id="ARBA00023002"/>
    </source>
</evidence>
<dbReference type="AlphaFoldDB" id="G4XIK3"/>
<reference evidence="5" key="1">
    <citation type="journal article" date="2011" name="Tetrahedron">
        <title>Biosynthesis of the Apoptolidins in Nocardiopsis sp. FU 40.</title>
        <authorList>
            <person name="Du Y."/>
            <person name="Derewacz D.K."/>
            <person name="Deguire S.M."/>
            <person name="Teske J."/>
            <person name="Ravel J."/>
            <person name="Sulikowski G.A."/>
            <person name="Bachmann B.O."/>
        </authorList>
    </citation>
    <scope>NUCLEOTIDE SEQUENCE</scope>
</reference>
<dbReference type="SUPFAM" id="SSF55347">
    <property type="entry name" value="Glyceraldehyde-3-phosphate dehydrogenase-like, C-terminal domain"/>
    <property type="match status" value="1"/>
</dbReference>
<protein>
    <submittedName>
        <fullName evidence="5">Putative dNDP-hexose 3-ketoreductase</fullName>
    </submittedName>
</protein>
<evidence type="ECO:0000313" key="5">
    <source>
        <dbReference type="EMBL" id="AEP40910.1"/>
    </source>
</evidence>
<dbReference type="Pfam" id="PF01408">
    <property type="entry name" value="GFO_IDH_MocA"/>
    <property type="match status" value="1"/>
</dbReference>
<gene>
    <name evidence="5" type="primary">apoH2</name>
</gene>
<dbReference type="Gene3D" id="3.30.360.10">
    <property type="entry name" value="Dihydrodipicolinate Reductase, domain 2"/>
    <property type="match status" value="1"/>
</dbReference>
<evidence type="ECO:0000259" key="4">
    <source>
        <dbReference type="Pfam" id="PF22725"/>
    </source>
</evidence>
<dbReference type="GO" id="GO:0016491">
    <property type="term" value="F:oxidoreductase activity"/>
    <property type="evidence" value="ECO:0007669"/>
    <property type="project" value="UniProtKB-KW"/>
</dbReference>
<dbReference type="PANTHER" id="PTHR22604">
    <property type="entry name" value="OXIDOREDUCTASES"/>
    <property type="match status" value="1"/>
</dbReference>
<evidence type="ECO:0000259" key="3">
    <source>
        <dbReference type="Pfam" id="PF01408"/>
    </source>
</evidence>
<dbReference type="InterPro" id="IPR036291">
    <property type="entry name" value="NAD(P)-bd_dom_sf"/>
</dbReference>
<name>G4XIK3_9PSEU</name>
<feature type="domain" description="GFO/IDH/MocA-like oxidoreductase" evidence="4">
    <location>
        <begin position="132"/>
        <end position="246"/>
    </location>
</feature>
<sequence length="324" mass="34775">MTALRLAVLGCADIALRRMLPAAAAMTDVDVAVLASRDAAKAAAAASVFGGEPVHGYEAALKREDVDAVYLPLPVALRPEYVERALLAGKHVLAEKPVTANHGATARLFALARERGLALMENVMFVQHPLHEEVRRLVEGGAIGELRSLHASFAVPPRPADDIRYQQALGGGALLDIGIYPVRAAMYFLGELSVAGTVLRRGPGHAVDTSGAILLRTPDDIPAHLTFGMDNAYRAEYELRGDRGRIAVHRPYQPPPDEDPVIELAGPDGTQHLRRPRVDQVAATLSRFVSAARAGQTVDETSCLRQIELLEAVLDRHVAARSAP</sequence>
<dbReference type="GO" id="GO:0000166">
    <property type="term" value="F:nucleotide binding"/>
    <property type="evidence" value="ECO:0007669"/>
    <property type="project" value="InterPro"/>
</dbReference>
<dbReference type="SUPFAM" id="SSF51735">
    <property type="entry name" value="NAD(P)-binding Rossmann-fold domains"/>
    <property type="match status" value="1"/>
</dbReference>
<comment type="similarity">
    <text evidence="1">Belongs to the Gfo/Idh/MocA family.</text>
</comment>
<dbReference type="Gene3D" id="3.40.50.720">
    <property type="entry name" value="NAD(P)-binding Rossmann-like Domain"/>
    <property type="match status" value="1"/>
</dbReference>
<evidence type="ECO:0000256" key="1">
    <source>
        <dbReference type="ARBA" id="ARBA00010928"/>
    </source>
</evidence>
<dbReference type="PANTHER" id="PTHR22604:SF105">
    <property type="entry name" value="TRANS-1,2-DIHYDROBENZENE-1,2-DIOL DEHYDROGENASE"/>
    <property type="match status" value="1"/>
</dbReference>
<dbReference type="InterPro" id="IPR055170">
    <property type="entry name" value="GFO_IDH_MocA-like_dom"/>
</dbReference>
<dbReference type="RefSeq" id="WP_237597056.1">
    <property type="nucleotide sequence ID" value="NZ_CP091381.1"/>
</dbReference>
<proteinExistence type="inferred from homology"/>
<accession>G4XIK3</accession>
<dbReference type="Pfam" id="PF22725">
    <property type="entry name" value="GFO_IDH_MocA_C3"/>
    <property type="match status" value="1"/>
</dbReference>
<keyword evidence="2" id="KW-0560">Oxidoreductase</keyword>
<dbReference type="EMBL" id="JF819834">
    <property type="protein sequence ID" value="AEP40910.1"/>
    <property type="molecule type" value="Genomic_DNA"/>
</dbReference>